<dbReference type="SUPFAM" id="SSF103473">
    <property type="entry name" value="MFS general substrate transporter"/>
    <property type="match status" value="1"/>
</dbReference>
<comment type="subcellular location">
    <subcellularLocation>
        <location evidence="1">Membrane</location>
        <topology evidence="1">Multi-pass membrane protein</topology>
    </subcellularLocation>
</comment>
<evidence type="ECO:0000256" key="1">
    <source>
        <dbReference type="ARBA" id="ARBA00004141"/>
    </source>
</evidence>
<organism evidence="4 5">
    <name type="scientific">Meganyctiphanes norvegica</name>
    <name type="common">Northern krill</name>
    <name type="synonym">Thysanopoda norvegica</name>
    <dbReference type="NCBI Taxonomy" id="48144"/>
    <lineage>
        <taxon>Eukaryota</taxon>
        <taxon>Metazoa</taxon>
        <taxon>Ecdysozoa</taxon>
        <taxon>Arthropoda</taxon>
        <taxon>Crustacea</taxon>
        <taxon>Multicrustacea</taxon>
        <taxon>Malacostraca</taxon>
        <taxon>Eumalacostraca</taxon>
        <taxon>Eucarida</taxon>
        <taxon>Euphausiacea</taxon>
        <taxon>Euphausiidae</taxon>
        <taxon>Meganyctiphanes</taxon>
    </lineage>
</organism>
<feature type="transmembrane region" description="Helical" evidence="2">
    <location>
        <begin position="353"/>
        <end position="374"/>
    </location>
</feature>
<dbReference type="PANTHER" id="PTHR11360">
    <property type="entry name" value="MONOCARBOXYLATE TRANSPORTER"/>
    <property type="match status" value="1"/>
</dbReference>
<keyword evidence="2" id="KW-0472">Membrane</keyword>
<reference evidence="4 5" key="1">
    <citation type="submission" date="2024-05" db="EMBL/GenBank/DDBJ databases">
        <authorList>
            <person name="Wallberg A."/>
        </authorList>
    </citation>
    <scope>NUCLEOTIDE SEQUENCE [LARGE SCALE GENOMIC DNA]</scope>
</reference>
<dbReference type="InterPro" id="IPR020846">
    <property type="entry name" value="MFS_dom"/>
</dbReference>
<dbReference type="GO" id="GO:0022857">
    <property type="term" value="F:transmembrane transporter activity"/>
    <property type="evidence" value="ECO:0007669"/>
    <property type="project" value="InterPro"/>
</dbReference>
<dbReference type="InterPro" id="IPR011701">
    <property type="entry name" value="MFS"/>
</dbReference>
<comment type="caution">
    <text evidence="4">The sequence shown here is derived from an EMBL/GenBank/DDBJ whole genome shotgun (WGS) entry which is preliminary data.</text>
</comment>
<keyword evidence="5" id="KW-1185">Reference proteome</keyword>
<name>A0AAV2PQD0_MEGNR</name>
<dbReference type="EMBL" id="CAXKWB010000839">
    <property type="protein sequence ID" value="CAL4062391.1"/>
    <property type="molecule type" value="Genomic_DNA"/>
</dbReference>
<evidence type="ECO:0000313" key="5">
    <source>
        <dbReference type="Proteomes" id="UP001497623"/>
    </source>
</evidence>
<gene>
    <name evidence="4" type="ORF">MNOR_LOCUS2671</name>
</gene>
<proteinExistence type="predicted"/>
<dbReference type="Proteomes" id="UP001497623">
    <property type="component" value="Unassembled WGS sequence"/>
</dbReference>
<feature type="transmembrane region" description="Helical" evidence="2">
    <location>
        <begin position="124"/>
        <end position="143"/>
    </location>
</feature>
<accession>A0AAV2PQD0</accession>
<feature type="transmembrane region" description="Helical" evidence="2">
    <location>
        <begin position="149"/>
        <end position="176"/>
    </location>
</feature>
<dbReference type="Pfam" id="PF07690">
    <property type="entry name" value="MFS_1"/>
    <property type="match status" value="1"/>
</dbReference>
<dbReference type="GO" id="GO:0016020">
    <property type="term" value="C:membrane"/>
    <property type="evidence" value="ECO:0007669"/>
    <property type="project" value="UniProtKB-SubCell"/>
</dbReference>
<dbReference type="InterPro" id="IPR036259">
    <property type="entry name" value="MFS_trans_sf"/>
</dbReference>
<feature type="transmembrane region" description="Helical" evidence="2">
    <location>
        <begin position="53"/>
        <end position="73"/>
    </location>
</feature>
<feature type="transmembrane region" description="Helical" evidence="2">
    <location>
        <begin position="416"/>
        <end position="436"/>
    </location>
</feature>
<feature type="transmembrane region" description="Helical" evidence="2">
    <location>
        <begin position="215"/>
        <end position="235"/>
    </location>
</feature>
<evidence type="ECO:0000259" key="3">
    <source>
        <dbReference type="PROSITE" id="PS50850"/>
    </source>
</evidence>
<dbReference type="InterPro" id="IPR050327">
    <property type="entry name" value="Proton-linked_MCT"/>
</dbReference>
<evidence type="ECO:0000256" key="2">
    <source>
        <dbReference type="SAM" id="Phobius"/>
    </source>
</evidence>
<feature type="domain" description="Major facilitator superfamily (MFS) profile" evidence="3">
    <location>
        <begin position="55"/>
        <end position="468"/>
    </location>
</feature>
<feature type="transmembrane region" description="Helical" evidence="2">
    <location>
        <begin position="282"/>
        <end position="305"/>
    </location>
</feature>
<feature type="transmembrane region" description="Helical" evidence="2">
    <location>
        <begin position="442"/>
        <end position="466"/>
    </location>
</feature>
<protein>
    <recommendedName>
        <fullName evidence="3">Major facilitator superfamily (MFS) profile domain-containing protein</fullName>
    </recommendedName>
</protein>
<feature type="transmembrane region" description="Helical" evidence="2">
    <location>
        <begin position="93"/>
        <end position="117"/>
    </location>
</feature>
<keyword evidence="2" id="KW-1133">Transmembrane helix</keyword>
<dbReference type="PROSITE" id="PS50850">
    <property type="entry name" value="MFS"/>
    <property type="match status" value="1"/>
</dbReference>
<feature type="transmembrane region" description="Helical" evidence="2">
    <location>
        <begin position="188"/>
        <end position="209"/>
    </location>
</feature>
<dbReference type="Gene3D" id="1.20.1250.20">
    <property type="entry name" value="MFS general substrate transporter like domains"/>
    <property type="match status" value="2"/>
</dbReference>
<evidence type="ECO:0000313" key="4">
    <source>
        <dbReference type="EMBL" id="CAL4062391.1"/>
    </source>
</evidence>
<dbReference type="PANTHER" id="PTHR11360:SF284">
    <property type="entry name" value="EG:103B4.3 PROTEIN-RELATED"/>
    <property type="match status" value="1"/>
</dbReference>
<feature type="transmembrane region" description="Helical" evidence="2">
    <location>
        <begin position="380"/>
        <end position="404"/>
    </location>
</feature>
<keyword evidence="2" id="KW-0812">Transmembrane</keyword>
<sequence>MASTSLNKDDHINTKSHFDNIHTSDNTITDLPVGFKGTSQPMSLSLPSAKDEGYSWVVMMVGCLIHVLSAGWSRTFPLVMLAVQEDFDDYSTGAAGLVMGLMWGFNALLVPVCSWFIGRFGHRACGICGALTISSGLLLATQASTMMEMAIPLGAMGGIGLSMVNLPGAFLITQYFDKRRATANGVRMAGMPLGGMLLPFIFLACRTTLGLKCSFIIFAGLILNIAVFASMYRSFEVQRNLVHRRYLRNLIDDVEVRNNLLVTELGQISKVRSKKKGLQWSLLQNQVFAVHLLAAVFFAGALPVGMTFRQIYARSIGVSSLDITTVAAVQALFEFMYRPVIGGLADRKIFRKWKGLLAGMCFYGLITGMVPFIWDFWSLIVVTLLQTCGSSLYVTLAMIVIADLWGEDMFPTAWGFYRSIQGCCHFIYPVLIGLVSDATGSMAVAFYLMGSMGVLATLIMLLQPFVNKRAGLKIKFR</sequence>
<dbReference type="AlphaFoldDB" id="A0AAV2PQD0"/>